<protein>
    <recommendedName>
        <fullName evidence="1">Homing endonuclease LAGLIDADG domain-containing protein</fullName>
    </recommendedName>
</protein>
<dbReference type="SUPFAM" id="SSF55608">
    <property type="entry name" value="Homing endonucleases"/>
    <property type="match status" value="1"/>
</dbReference>
<dbReference type="Gene3D" id="3.10.28.10">
    <property type="entry name" value="Homing endonucleases"/>
    <property type="match status" value="1"/>
</dbReference>
<dbReference type="Pfam" id="PF00961">
    <property type="entry name" value="LAGLIDADG_1"/>
    <property type="match status" value="1"/>
</dbReference>
<proteinExistence type="predicted"/>
<comment type="caution">
    <text evidence="2">The sequence shown here is derived from an EMBL/GenBank/DDBJ whole genome shotgun (WGS) entry which is preliminary data.</text>
</comment>
<dbReference type="InterPro" id="IPR051289">
    <property type="entry name" value="LAGLIDADG_Endonuclease"/>
</dbReference>
<dbReference type="Proteomes" id="UP000177090">
    <property type="component" value="Unassembled WGS sequence"/>
</dbReference>
<name>A0A1G2QJV0_9BACT</name>
<dbReference type="InterPro" id="IPR027434">
    <property type="entry name" value="Homing_endonucl"/>
</dbReference>
<gene>
    <name evidence="2" type="ORF">A2569_01520</name>
</gene>
<sequence length="171" mass="20030">MNTPPHIGWYLSGFSDGEGSFNVSLRQRPDHRLKWQVVLTFNVAQRDVTNLLLLQKHLQCGRLQKRSDGVHYFVVTNYVEIVEKVFPFFERFPFQSESKTKTFTLFKQIAAIMYSGEHLALKGFMRIVELREKLNEGKGRKRKYEKQDVVKDFGRILRNQTSDPSCGKTER</sequence>
<evidence type="ECO:0000313" key="2">
    <source>
        <dbReference type="EMBL" id="OHA60221.1"/>
    </source>
</evidence>
<dbReference type="InterPro" id="IPR004860">
    <property type="entry name" value="LAGLIDADG_dom"/>
</dbReference>
<organism evidence="2 3">
    <name type="scientific">Candidatus Vogelbacteria bacterium RIFOXYD1_FULL_51_18</name>
    <dbReference type="NCBI Taxonomy" id="1802440"/>
    <lineage>
        <taxon>Bacteria</taxon>
        <taxon>Candidatus Vogeliibacteriota</taxon>
    </lineage>
</organism>
<dbReference type="PANTHER" id="PTHR36181">
    <property type="entry name" value="INTRON-ENCODED ENDONUCLEASE AI3-RELATED"/>
    <property type="match status" value="1"/>
</dbReference>
<dbReference type="AlphaFoldDB" id="A0A1G2QJV0"/>
<evidence type="ECO:0000313" key="3">
    <source>
        <dbReference type="Proteomes" id="UP000177090"/>
    </source>
</evidence>
<evidence type="ECO:0000259" key="1">
    <source>
        <dbReference type="Pfam" id="PF00961"/>
    </source>
</evidence>
<accession>A0A1G2QJV0</accession>
<reference evidence="2 3" key="1">
    <citation type="journal article" date="2016" name="Nat. Commun.">
        <title>Thousands of microbial genomes shed light on interconnected biogeochemical processes in an aquifer system.</title>
        <authorList>
            <person name="Anantharaman K."/>
            <person name="Brown C.T."/>
            <person name="Hug L.A."/>
            <person name="Sharon I."/>
            <person name="Castelle C.J."/>
            <person name="Probst A.J."/>
            <person name="Thomas B.C."/>
            <person name="Singh A."/>
            <person name="Wilkins M.J."/>
            <person name="Karaoz U."/>
            <person name="Brodie E.L."/>
            <person name="Williams K.H."/>
            <person name="Hubbard S.S."/>
            <person name="Banfield J.F."/>
        </authorList>
    </citation>
    <scope>NUCLEOTIDE SEQUENCE [LARGE SCALE GENOMIC DNA]</scope>
</reference>
<feature type="domain" description="Homing endonuclease LAGLIDADG" evidence="1">
    <location>
        <begin position="11"/>
        <end position="109"/>
    </location>
</feature>
<dbReference type="GO" id="GO:0004519">
    <property type="term" value="F:endonuclease activity"/>
    <property type="evidence" value="ECO:0007669"/>
    <property type="project" value="InterPro"/>
</dbReference>
<dbReference type="PANTHER" id="PTHR36181:SF2">
    <property type="entry name" value="INTRON-ENCODED ENDONUCLEASE AI3-RELATED"/>
    <property type="match status" value="1"/>
</dbReference>
<dbReference type="EMBL" id="MHTL01000017">
    <property type="protein sequence ID" value="OHA60221.1"/>
    <property type="molecule type" value="Genomic_DNA"/>
</dbReference>